<evidence type="ECO:0000256" key="2">
    <source>
        <dbReference type="ARBA" id="ARBA00022475"/>
    </source>
</evidence>
<protein>
    <submittedName>
        <fullName evidence="11">Uncharacterized protein</fullName>
    </submittedName>
</protein>
<gene>
    <name evidence="11" type="ORF">PSYICH_LOCUS1495</name>
</gene>
<dbReference type="Pfam" id="PF02949">
    <property type="entry name" value="7tm_6"/>
    <property type="match status" value="1"/>
</dbReference>
<feature type="transmembrane region" description="Helical" evidence="10">
    <location>
        <begin position="60"/>
        <end position="82"/>
    </location>
</feature>
<dbReference type="GO" id="GO:0005886">
    <property type="term" value="C:plasma membrane"/>
    <property type="evidence" value="ECO:0007669"/>
    <property type="project" value="UniProtKB-SubCell"/>
</dbReference>
<evidence type="ECO:0000256" key="5">
    <source>
        <dbReference type="ARBA" id="ARBA00022725"/>
    </source>
</evidence>
<evidence type="ECO:0000256" key="7">
    <source>
        <dbReference type="ARBA" id="ARBA00023136"/>
    </source>
</evidence>
<dbReference type="OrthoDB" id="6743260at2759"/>
<evidence type="ECO:0000256" key="6">
    <source>
        <dbReference type="ARBA" id="ARBA00022989"/>
    </source>
</evidence>
<evidence type="ECO:0000256" key="4">
    <source>
        <dbReference type="ARBA" id="ARBA00022692"/>
    </source>
</evidence>
<name>A0A9P0CFM8_9CUCU</name>
<organism evidence="11 12">
    <name type="scientific">Psylliodes chrysocephalus</name>
    <dbReference type="NCBI Taxonomy" id="3402493"/>
    <lineage>
        <taxon>Eukaryota</taxon>
        <taxon>Metazoa</taxon>
        <taxon>Ecdysozoa</taxon>
        <taxon>Arthropoda</taxon>
        <taxon>Hexapoda</taxon>
        <taxon>Insecta</taxon>
        <taxon>Pterygota</taxon>
        <taxon>Neoptera</taxon>
        <taxon>Endopterygota</taxon>
        <taxon>Coleoptera</taxon>
        <taxon>Polyphaga</taxon>
        <taxon>Cucujiformia</taxon>
        <taxon>Chrysomeloidea</taxon>
        <taxon>Chrysomelidae</taxon>
        <taxon>Galerucinae</taxon>
        <taxon>Alticini</taxon>
        <taxon>Psylliodes</taxon>
    </lineage>
</organism>
<evidence type="ECO:0000256" key="1">
    <source>
        <dbReference type="ARBA" id="ARBA00004651"/>
    </source>
</evidence>
<keyword evidence="8" id="KW-0675">Receptor</keyword>
<evidence type="ECO:0000313" key="11">
    <source>
        <dbReference type="EMBL" id="CAH1100441.1"/>
    </source>
</evidence>
<dbReference type="PANTHER" id="PTHR21137:SF35">
    <property type="entry name" value="ODORANT RECEPTOR 19A-RELATED"/>
    <property type="match status" value="1"/>
</dbReference>
<feature type="transmembrane region" description="Helical" evidence="10">
    <location>
        <begin position="133"/>
        <end position="154"/>
    </location>
</feature>
<sequence>CLFIATFALIPKFTNEKTLPFVADYPFDWTISPFYEITYVCHLFFIVLLGLGVSVGEDLLVMAILLSTAYQFFILRICFEVFNTDGINNVNKKLRKLQSDQLDCKYDELTEYFIRCVRHHEMLLRFTKSFNDVINPMEVSQLIMSVASICLGILRLSKMNIITIVEVANSVGYMIGILMQLSIDCFLGNELYYQVSKLNINRFAYKKD</sequence>
<evidence type="ECO:0000313" key="12">
    <source>
        <dbReference type="Proteomes" id="UP001153636"/>
    </source>
</evidence>
<evidence type="ECO:0000256" key="3">
    <source>
        <dbReference type="ARBA" id="ARBA00022606"/>
    </source>
</evidence>
<dbReference type="AlphaFoldDB" id="A0A9P0CFM8"/>
<keyword evidence="5" id="KW-0552">Olfaction</keyword>
<dbReference type="GO" id="GO:0007165">
    <property type="term" value="P:signal transduction"/>
    <property type="evidence" value="ECO:0007669"/>
    <property type="project" value="UniProtKB-KW"/>
</dbReference>
<evidence type="ECO:0000256" key="10">
    <source>
        <dbReference type="SAM" id="Phobius"/>
    </source>
</evidence>
<dbReference type="GO" id="GO:0005549">
    <property type="term" value="F:odorant binding"/>
    <property type="evidence" value="ECO:0007669"/>
    <property type="project" value="InterPro"/>
</dbReference>
<evidence type="ECO:0000256" key="8">
    <source>
        <dbReference type="ARBA" id="ARBA00023170"/>
    </source>
</evidence>
<evidence type="ECO:0000256" key="9">
    <source>
        <dbReference type="ARBA" id="ARBA00023224"/>
    </source>
</evidence>
<dbReference type="EMBL" id="OV651822">
    <property type="protein sequence ID" value="CAH1100441.1"/>
    <property type="molecule type" value="Genomic_DNA"/>
</dbReference>
<keyword evidence="2" id="KW-1003">Cell membrane</keyword>
<dbReference type="Proteomes" id="UP001153636">
    <property type="component" value="Chromosome 10"/>
</dbReference>
<reference evidence="11" key="1">
    <citation type="submission" date="2022-01" db="EMBL/GenBank/DDBJ databases">
        <authorList>
            <person name="King R."/>
        </authorList>
    </citation>
    <scope>NUCLEOTIDE SEQUENCE</scope>
</reference>
<keyword evidence="7 10" id="KW-0472">Membrane</keyword>
<comment type="subcellular location">
    <subcellularLocation>
        <location evidence="1">Cell membrane</location>
        <topology evidence="1">Multi-pass membrane protein</topology>
    </subcellularLocation>
</comment>
<keyword evidence="6 10" id="KW-1133">Transmembrane helix</keyword>
<dbReference type="InterPro" id="IPR004117">
    <property type="entry name" value="7tm6_olfct_rcpt"/>
</dbReference>
<dbReference type="PANTHER" id="PTHR21137">
    <property type="entry name" value="ODORANT RECEPTOR"/>
    <property type="match status" value="1"/>
</dbReference>
<dbReference type="GO" id="GO:0004984">
    <property type="term" value="F:olfactory receptor activity"/>
    <property type="evidence" value="ECO:0007669"/>
    <property type="project" value="InterPro"/>
</dbReference>
<keyword evidence="4 10" id="KW-0812">Transmembrane</keyword>
<proteinExistence type="predicted"/>
<feature type="non-terminal residue" evidence="11">
    <location>
        <position position="1"/>
    </location>
</feature>
<feature type="transmembrane region" description="Helical" evidence="10">
    <location>
        <begin position="34"/>
        <end position="53"/>
    </location>
</feature>
<keyword evidence="3" id="KW-0716">Sensory transduction</keyword>
<accession>A0A9P0CFM8</accession>
<keyword evidence="12" id="KW-1185">Reference proteome</keyword>
<feature type="transmembrane region" description="Helical" evidence="10">
    <location>
        <begin position="161"/>
        <end position="183"/>
    </location>
</feature>
<keyword evidence="9" id="KW-0807">Transducer</keyword>